<protein>
    <submittedName>
        <fullName evidence="3">CRISPR-associated RAMP protein Csx10</fullName>
    </submittedName>
</protein>
<accession>A0AAJ1ELG3</accession>
<keyword evidence="1" id="KW-0051">Antiviral defense</keyword>
<evidence type="ECO:0000259" key="2">
    <source>
        <dbReference type="Pfam" id="PF03787"/>
    </source>
</evidence>
<dbReference type="GO" id="GO:0051607">
    <property type="term" value="P:defense response to virus"/>
    <property type="evidence" value="ECO:0007669"/>
    <property type="project" value="UniProtKB-KW"/>
</dbReference>
<dbReference type="InterPro" id="IPR013490">
    <property type="entry name" value="CRISPR-assoc_RAMP_Csx10"/>
</dbReference>
<evidence type="ECO:0000256" key="1">
    <source>
        <dbReference type="ARBA" id="ARBA00023118"/>
    </source>
</evidence>
<dbReference type="EMBL" id="JAIOIU010000166">
    <property type="protein sequence ID" value="MBZ0161052.1"/>
    <property type="molecule type" value="Genomic_DNA"/>
</dbReference>
<dbReference type="InterPro" id="IPR005537">
    <property type="entry name" value="RAMP_III_fam"/>
</dbReference>
<reference evidence="3 4" key="1">
    <citation type="journal article" date="2021" name="bioRxiv">
        <title>Unraveling nitrogen, sulfur and carbon metabolic pathways and microbial community transcriptional responses to substrate deprivation and toxicity stresses in a bioreactor mimicking anoxic brackish coastal sediment conditions.</title>
        <authorList>
            <person name="Martins P.D."/>
            <person name="Echeveste M.J."/>
            <person name="Arshad A."/>
            <person name="Kurth J."/>
            <person name="Ouboter H."/>
            <person name="Jetten M.S.M."/>
            <person name="Welte C.U."/>
        </authorList>
    </citation>
    <scope>NUCLEOTIDE SEQUENCE [LARGE SCALE GENOMIC DNA]</scope>
    <source>
        <strain evidence="3">MAG_38</strain>
    </source>
</reference>
<dbReference type="NCBIfam" id="TIGR02674">
    <property type="entry name" value="cas_cyan_RAMP_2"/>
    <property type="match status" value="1"/>
</dbReference>
<comment type="caution">
    <text evidence="3">The sequence shown here is derived from an EMBL/GenBank/DDBJ whole genome shotgun (WGS) entry which is preliminary data.</text>
</comment>
<dbReference type="Pfam" id="PF03787">
    <property type="entry name" value="RAMPs"/>
    <property type="match status" value="1"/>
</dbReference>
<organism evidence="3 4">
    <name type="scientific">Candidatus Methylomirabilis tolerans</name>
    <dbReference type="NCBI Taxonomy" id="3123416"/>
    <lineage>
        <taxon>Bacteria</taxon>
        <taxon>Candidatus Methylomirabilota</taxon>
        <taxon>Candidatus Methylomirabilia</taxon>
        <taxon>Candidatus Methylomirabilales</taxon>
        <taxon>Candidatus Methylomirabilaceae</taxon>
        <taxon>Candidatus Methylomirabilis</taxon>
    </lineage>
</organism>
<name>A0AAJ1ELG3_9BACT</name>
<gene>
    <name evidence="3" type="primary">csx10</name>
    <name evidence="3" type="ORF">K8G79_13130</name>
</gene>
<dbReference type="AlphaFoldDB" id="A0AAJ1ELG3"/>
<dbReference type="InterPro" id="IPR013422">
    <property type="entry name" value="CRISPR-assoc_prot_Cas5_N"/>
</dbReference>
<feature type="domain" description="CRISPR type III-associated protein" evidence="2">
    <location>
        <begin position="28"/>
        <end position="238"/>
    </location>
</feature>
<dbReference type="NCBIfam" id="TIGR02593">
    <property type="entry name" value="CRISPR_cas5"/>
    <property type="match status" value="1"/>
</dbReference>
<dbReference type="Proteomes" id="UP001197609">
    <property type="component" value="Unassembled WGS sequence"/>
</dbReference>
<evidence type="ECO:0000313" key="3">
    <source>
        <dbReference type="EMBL" id="MBZ0161052.1"/>
    </source>
</evidence>
<evidence type="ECO:0000313" key="4">
    <source>
        <dbReference type="Proteomes" id="UP001197609"/>
    </source>
</evidence>
<sequence>MTADTLTLKAESPLALHRRRASEQFAPTLDYLPGSAVRGALADLYLAGAPERSQEADFKNLFLSGVVRFSDFLPIPSDYHGLAHLIPATAAACKRFSDHESTSLTDGLLRLELAREMKQADALEHNGWFYCPICQRGGHGERRDRLESGYYTLLEAFQRVPVRKRMVTTTAIERASGTAAYGMLYSHEVIQESDVHEDVLFRGVVTLPEELRSKLKELAGYGRRIAVGYGRSRGLGQVSVAGWGTAPVERQAVADRWAALNETARALWSLFDRQPEGEYFSLTLQSHLALRDDAGEPVLGEITAQDFGLSVGTVQCRRVLRAIAVPGWNAALDLPKPDTWALDRGSVLLFRLPPGHDREPVIDRLQEIEREGIGERRAEGFGRLTACDPFHFYFLQREP</sequence>
<proteinExistence type="predicted"/>